<dbReference type="OrthoDB" id="9790710at2"/>
<dbReference type="PANTHER" id="PTHR12526">
    <property type="entry name" value="GLYCOSYLTRANSFERASE"/>
    <property type="match status" value="1"/>
</dbReference>
<evidence type="ECO:0000256" key="1">
    <source>
        <dbReference type="ARBA" id="ARBA00022676"/>
    </source>
</evidence>
<dbReference type="SUPFAM" id="SSF53756">
    <property type="entry name" value="UDP-Glycosyltransferase/glycogen phosphorylase"/>
    <property type="match status" value="1"/>
</dbReference>
<keyword evidence="2 4" id="KW-0808">Transferase</keyword>
<dbReference type="GO" id="GO:0016757">
    <property type="term" value="F:glycosyltransferase activity"/>
    <property type="evidence" value="ECO:0007669"/>
    <property type="project" value="UniProtKB-KW"/>
</dbReference>
<dbReference type="InterPro" id="IPR001296">
    <property type="entry name" value="Glyco_trans_1"/>
</dbReference>
<dbReference type="PANTHER" id="PTHR12526:SF629">
    <property type="entry name" value="TEICHURONIC ACID BIOSYNTHESIS GLYCOSYLTRANSFERASE TUAH-RELATED"/>
    <property type="match status" value="1"/>
</dbReference>
<dbReference type="eggNOG" id="COG0438">
    <property type="taxonomic scope" value="Bacteria"/>
</dbReference>
<dbReference type="STRING" id="338963.Pcar_1123"/>
<dbReference type="EMBL" id="CP000142">
    <property type="protein sequence ID" value="ABA88372.1"/>
    <property type="molecule type" value="Genomic_DNA"/>
</dbReference>
<evidence type="ECO:0000259" key="3">
    <source>
        <dbReference type="Pfam" id="PF00534"/>
    </source>
</evidence>
<dbReference type="Proteomes" id="UP000002534">
    <property type="component" value="Chromosome"/>
</dbReference>
<dbReference type="Pfam" id="PF00534">
    <property type="entry name" value="Glycos_transf_1"/>
    <property type="match status" value="1"/>
</dbReference>
<dbReference type="HOGENOM" id="CLU_639188_0_0_7"/>
<name>Q3A5I5_SYNC1</name>
<gene>
    <name evidence="4" type="ordered locus">Pcar_1123</name>
</gene>
<keyword evidence="5" id="KW-1185">Reference proteome</keyword>
<evidence type="ECO:0000256" key="2">
    <source>
        <dbReference type="ARBA" id="ARBA00022679"/>
    </source>
</evidence>
<dbReference type="AlphaFoldDB" id="Q3A5I5"/>
<dbReference type="Gene3D" id="3.40.50.2000">
    <property type="entry name" value="Glycogen Phosphorylase B"/>
    <property type="match status" value="1"/>
</dbReference>
<feature type="domain" description="Glycosyl transferase family 1" evidence="3">
    <location>
        <begin position="178"/>
        <end position="326"/>
    </location>
</feature>
<evidence type="ECO:0000313" key="5">
    <source>
        <dbReference type="Proteomes" id="UP000002534"/>
    </source>
</evidence>
<evidence type="ECO:0000313" key="4">
    <source>
        <dbReference type="EMBL" id="ABA88372.1"/>
    </source>
</evidence>
<organism evidence="4 5">
    <name type="scientific">Syntrophotalea carbinolica (strain DSM 2380 / NBRC 103641 / GraBd1)</name>
    <name type="common">Pelobacter carbinolicus</name>
    <dbReference type="NCBI Taxonomy" id="338963"/>
    <lineage>
        <taxon>Bacteria</taxon>
        <taxon>Pseudomonadati</taxon>
        <taxon>Thermodesulfobacteriota</taxon>
        <taxon>Desulfuromonadia</taxon>
        <taxon>Desulfuromonadales</taxon>
        <taxon>Syntrophotaleaceae</taxon>
        <taxon>Syntrophotalea</taxon>
    </lineage>
</organism>
<protein>
    <submittedName>
        <fullName evidence="4">Glycosyltransferase, putative</fullName>
    </submittedName>
</protein>
<reference evidence="4 5" key="2">
    <citation type="journal article" date="2012" name="BMC Genomics">
        <title>The genome of Pelobacter carbinolicus reveals surprising metabolic capabilities and physiological features.</title>
        <authorList>
            <person name="Aklujkar M."/>
            <person name="Haveman S.A."/>
            <person name="Didonato R.Jr."/>
            <person name="Chertkov O."/>
            <person name="Han C.S."/>
            <person name="Land M.L."/>
            <person name="Brown P."/>
            <person name="Lovley D.R."/>
        </authorList>
    </citation>
    <scope>NUCLEOTIDE SEQUENCE [LARGE SCALE GENOMIC DNA]</scope>
    <source>
        <strain evidence="5">DSM 2380 / NBRC 103641 / GraBd1</strain>
    </source>
</reference>
<reference evidence="5" key="1">
    <citation type="submission" date="2005-10" db="EMBL/GenBank/DDBJ databases">
        <title>Complete sequence of Pelobacter carbinolicus DSM 2380.</title>
        <authorList>
            <person name="Copeland A."/>
            <person name="Lucas S."/>
            <person name="Lapidus A."/>
            <person name="Barry K."/>
            <person name="Detter J.C."/>
            <person name="Glavina T."/>
            <person name="Hammon N."/>
            <person name="Israni S."/>
            <person name="Pitluck S."/>
            <person name="Chertkov O."/>
            <person name="Schmutz J."/>
            <person name="Larimer F."/>
            <person name="Land M."/>
            <person name="Kyrpides N."/>
            <person name="Ivanova N."/>
            <person name="Richardson P."/>
        </authorList>
    </citation>
    <scope>NUCLEOTIDE SEQUENCE [LARGE SCALE GENOMIC DNA]</scope>
    <source>
        <strain evidence="5">DSM 2380 / NBRC 103641 / GraBd1</strain>
    </source>
</reference>
<sequence>MKNLIQVLHITPHLGGGVGKALSGLVEQAAQVKSPVHHTIACLEEPEKRIFVDRAKATGCDVVIAPAKRELATMVSAADIVQLEWWNHPATLRSLCSQPFPPMRLLVWSHVSGLHTPVTPPELYRAAHRFLFTSPCSYEAGPVKNLPEEVRNRLGVVNSCGGFSGFPVKEEPEGCDIKAGYIGSLNFSKLHPRYVDFLVAIREPHFTVKMIGDELNKDILQQQCDRAGRRGLLDFCGFKENVVGELMSINTLIYLLNPEHYGTTENALLETMAMGIVPIVLNNPAERHIVAPMKTGFIIESPQELADAIDWIKNNPAQFKEMGKRAAITTRERFSGKKMESLLTDHYQELLGTDKETVSFIDIFGKEPPDWFLSCQKTPQIFAEDTIGESMLTDLSVHGLIEKTKGTAHHFHKYFPDNKKLMRWSHRLSEIANDDSTPFI</sequence>
<dbReference type="RefSeq" id="WP_011340841.1">
    <property type="nucleotide sequence ID" value="NC_007498.2"/>
</dbReference>
<proteinExistence type="predicted"/>
<accession>Q3A5I5</accession>
<dbReference type="KEGG" id="pca:Pcar_1123"/>
<keyword evidence="1" id="KW-0328">Glycosyltransferase</keyword>